<evidence type="ECO:0000259" key="7">
    <source>
        <dbReference type="Pfam" id="PF08100"/>
    </source>
</evidence>
<dbReference type="CDD" id="cd02440">
    <property type="entry name" value="AdoMet_MTases"/>
    <property type="match status" value="1"/>
</dbReference>
<name>A0A6A6TN64_9PLEO</name>
<dbReference type="SUPFAM" id="SSF46785">
    <property type="entry name" value="Winged helix' DNA-binding domain"/>
    <property type="match status" value="1"/>
</dbReference>
<proteinExistence type="predicted"/>
<keyword evidence="3" id="KW-0949">S-adenosyl-L-methionine</keyword>
<dbReference type="GO" id="GO:0046983">
    <property type="term" value="F:protein dimerization activity"/>
    <property type="evidence" value="ECO:0007669"/>
    <property type="project" value="InterPro"/>
</dbReference>
<dbReference type="InterPro" id="IPR036388">
    <property type="entry name" value="WH-like_DNA-bd_sf"/>
</dbReference>
<dbReference type="GO" id="GO:0008171">
    <property type="term" value="F:O-methyltransferase activity"/>
    <property type="evidence" value="ECO:0007669"/>
    <property type="project" value="InterPro"/>
</dbReference>
<dbReference type="InterPro" id="IPR016461">
    <property type="entry name" value="COMT-like"/>
</dbReference>
<dbReference type="Gene3D" id="3.40.50.150">
    <property type="entry name" value="Vaccinia Virus protein VP39"/>
    <property type="match status" value="1"/>
</dbReference>
<keyword evidence="5" id="KW-0175">Coiled coil</keyword>
<sequence length="380" mass="42413">MDTIATQIRELYSKANEEERRKIQNELRDLQTSLDTEWDVLIRLGSGMLEVALVRIGLDLDVFGKLDSSTSHLTLDDLASQTGAAPKMLGRLLRAQASFGMITETGPDQFTANHVTKILANENVAPAMVHVTDVHCPVSFALPEYLKTYKYQDITSNKDLPFHLAMKTDLAPFEWMKQTPGQMKALGHVMSIQRETHWIDSYAVEKEVGSFAPIPDSALLVDVGGGFGQQASLFKNKFSSLPGRVVVQDIPETLDRAPPAEGIEFITHDFFTPQDIKGAKFYYLRHILHDWSDEDSVKILKEIVPAMGPDSRIVIDEIVLPNSDVSWQAAYMDLTMMSCLGGVERTKAEFEKVVDDAGLKIIDVQRYDAKMQSVILAIPK</sequence>
<dbReference type="PIRSF" id="PIRSF005739">
    <property type="entry name" value="O-mtase"/>
    <property type="match status" value="1"/>
</dbReference>
<dbReference type="PANTHER" id="PTHR43712:SF1">
    <property type="entry name" value="HYPOTHETICAL O-METHYLTRANSFERASE (EUROFUNG)-RELATED"/>
    <property type="match status" value="1"/>
</dbReference>
<keyword evidence="9" id="KW-1185">Reference proteome</keyword>
<evidence type="ECO:0000256" key="4">
    <source>
        <dbReference type="PIRSR" id="PIRSR005739-1"/>
    </source>
</evidence>
<dbReference type="InterPro" id="IPR029063">
    <property type="entry name" value="SAM-dependent_MTases_sf"/>
</dbReference>
<keyword evidence="2 8" id="KW-0808">Transferase</keyword>
<dbReference type="Proteomes" id="UP000799324">
    <property type="component" value="Unassembled WGS sequence"/>
</dbReference>
<dbReference type="OrthoDB" id="2410195at2759"/>
<dbReference type="GO" id="GO:0032259">
    <property type="term" value="P:methylation"/>
    <property type="evidence" value="ECO:0007669"/>
    <property type="project" value="UniProtKB-KW"/>
</dbReference>
<dbReference type="InterPro" id="IPR036390">
    <property type="entry name" value="WH_DNA-bd_sf"/>
</dbReference>
<evidence type="ECO:0000256" key="3">
    <source>
        <dbReference type="ARBA" id="ARBA00022691"/>
    </source>
</evidence>
<keyword evidence="1 8" id="KW-0489">Methyltransferase</keyword>
<accession>A0A6A6TN64</accession>
<dbReference type="InterPro" id="IPR001077">
    <property type="entry name" value="COMT_C"/>
</dbReference>
<dbReference type="SUPFAM" id="SSF53335">
    <property type="entry name" value="S-adenosyl-L-methionine-dependent methyltransferases"/>
    <property type="match status" value="1"/>
</dbReference>
<protein>
    <submittedName>
        <fullName evidence="8">Methyltransferase B</fullName>
    </submittedName>
</protein>
<evidence type="ECO:0000259" key="6">
    <source>
        <dbReference type="Pfam" id="PF00891"/>
    </source>
</evidence>
<feature type="active site" description="Proton acceptor" evidence="4">
    <location>
        <position position="289"/>
    </location>
</feature>
<gene>
    <name evidence="8" type="ORF">K491DRAFT_587792</name>
</gene>
<evidence type="ECO:0000313" key="9">
    <source>
        <dbReference type="Proteomes" id="UP000799324"/>
    </source>
</evidence>
<dbReference type="PROSITE" id="PS51683">
    <property type="entry name" value="SAM_OMT_II"/>
    <property type="match status" value="1"/>
</dbReference>
<organism evidence="8 9">
    <name type="scientific">Lophiostoma macrostomum CBS 122681</name>
    <dbReference type="NCBI Taxonomy" id="1314788"/>
    <lineage>
        <taxon>Eukaryota</taxon>
        <taxon>Fungi</taxon>
        <taxon>Dikarya</taxon>
        <taxon>Ascomycota</taxon>
        <taxon>Pezizomycotina</taxon>
        <taxon>Dothideomycetes</taxon>
        <taxon>Pleosporomycetidae</taxon>
        <taxon>Pleosporales</taxon>
        <taxon>Lophiostomataceae</taxon>
        <taxon>Lophiostoma</taxon>
    </lineage>
</organism>
<dbReference type="Pfam" id="PF00891">
    <property type="entry name" value="Methyltransf_2"/>
    <property type="match status" value="1"/>
</dbReference>
<dbReference type="EMBL" id="MU004295">
    <property type="protein sequence ID" value="KAF2661192.1"/>
    <property type="molecule type" value="Genomic_DNA"/>
</dbReference>
<evidence type="ECO:0000313" key="8">
    <source>
        <dbReference type="EMBL" id="KAF2661192.1"/>
    </source>
</evidence>
<dbReference type="PANTHER" id="PTHR43712">
    <property type="entry name" value="PUTATIVE (AFU_ORTHOLOGUE AFUA_4G14580)-RELATED"/>
    <property type="match status" value="1"/>
</dbReference>
<dbReference type="Gene3D" id="1.10.10.10">
    <property type="entry name" value="Winged helix-like DNA-binding domain superfamily/Winged helix DNA-binding domain"/>
    <property type="match status" value="1"/>
</dbReference>
<evidence type="ECO:0000256" key="2">
    <source>
        <dbReference type="ARBA" id="ARBA00022679"/>
    </source>
</evidence>
<feature type="domain" description="O-methyltransferase dimerisation" evidence="7">
    <location>
        <begin position="56"/>
        <end position="119"/>
    </location>
</feature>
<feature type="coiled-coil region" evidence="5">
    <location>
        <begin position="1"/>
        <end position="33"/>
    </location>
</feature>
<dbReference type="InterPro" id="IPR012967">
    <property type="entry name" value="COMT_dimerisation"/>
</dbReference>
<evidence type="ECO:0000256" key="1">
    <source>
        <dbReference type="ARBA" id="ARBA00022603"/>
    </source>
</evidence>
<feature type="domain" description="O-methyltransferase C-terminal" evidence="6">
    <location>
        <begin position="216"/>
        <end position="359"/>
    </location>
</feature>
<dbReference type="Pfam" id="PF08100">
    <property type="entry name" value="Dimerisation"/>
    <property type="match status" value="1"/>
</dbReference>
<evidence type="ECO:0000256" key="5">
    <source>
        <dbReference type="SAM" id="Coils"/>
    </source>
</evidence>
<dbReference type="AlphaFoldDB" id="A0A6A6TN64"/>
<reference evidence="8" key="1">
    <citation type="journal article" date="2020" name="Stud. Mycol.">
        <title>101 Dothideomycetes genomes: a test case for predicting lifestyles and emergence of pathogens.</title>
        <authorList>
            <person name="Haridas S."/>
            <person name="Albert R."/>
            <person name="Binder M."/>
            <person name="Bloem J."/>
            <person name="Labutti K."/>
            <person name="Salamov A."/>
            <person name="Andreopoulos B."/>
            <person name="Baker S."/>
            <person name="Barry K."/>
            <person name="Bills G."/>
            <person name="Bluhm B."/>
            <person name="Cannon C."/>
            <person name="Castanera R."/>
            <person name="Culley D."/>
            <person name="Daum C."/>
            <person name="Ezra D."/>
            <person name="Gonzalez J."/>
            <person name="Henrissat B."/>
            <person name="Kuo A."/>
            <person name="Liang C."/>
            <person name="Lipzen A."/>
            <person name="Lutzoni F."/>
            <person name="Magnuson J."/>
            <person name="Mondo S."/>
            <person name="Nolan M."/>
            <person name="Ohm R."/>
            <person name="Pangilinan J."/>
            <person name="Park H.-J."/>
            <person name="Ramirez L."/>
            <person name="Alfaro M."/>
            <person name="Sun H."/>
            <person name="Tritt A."/>
            <person name="Yoshinaga Y."/>
            <person name="Zwiers L.-H."/>
            <person name="Turgeon B."/>
            <person name="Goodwin S."/>
            <person name="Spatafora J."/>
            <person name="Crous P."/>
            <person name="Grigoriev I."/>
        </authorList>
    </citation>
    <scope>NUCLEOTIDE SEQUENCE</scope>
    <source>
        <strain evidence="8">CBS 122681</strain>
    </source>
</reference>